<accession>A0A1H2Z241</accession>
<reference evidence="2 5" key="3">
    <citation type="submission" date="2017-08" db="EMBL/GenBank/DDBJ databases">
        <title>Infants hospitalized years apart are colonized by the same room-sourced microbial strains.</title>
        <authorList>
            <person name="Brooks B."/>
            <person name="Olm M.R."/>
            <person name="Firek B.A."/>
            <person name="Baker R."/>
            <person name="Thomas B.C."/>
            <person name="Morowitz M.J."/>
            <person name="Banfield J.F."/>
        </authorList>
    </citation>
    <scope>NUCLEOTIDE SEQUENCE [LARGE SCALE GENOMIC DNA]</scope>
    <source>
        <strain evidence="2">S2_009_000_R2_77</strain>
    </source>
</reference>
<dbReference type="InterPro" id="IPR022584">
    <property type="entry name" value="DUF2937"/>
</dbReference>
<evidence type="ECO:0000313" key="4">
    <source>
        <dbReference type="Proteomes" id="UP000243778"/>
    </source>
</evidence>
<dbReference type="Proteomes" id="UP000249198">
    <property type="component" value="Unassembled WGS sequence"/>
</dbReference>
<dbReference type="STRING" id="1007099.SAMN05216287_2139"/>
<proteinExistence type="predicted"/>
<accession>A0A2W5F3D9</accession>
<keyword evidence="1" id="KW-1133">Transmembrane helix</keyword>
<sequence length="174" mass="19526">MLRSYLRLMLFAVGLLVGVQVPGFIADYANRVEAHRIEAAKALEGFRATAGRFFQGDLQALVTHYRESQDPVMRSDAQSVATLVDRSALLEEEAQAMRKPWYARAWHVVAKADPELRAETLAAYDYQVPLVPEAIAWGIVCALLLAWVVESLLLLVGAAFGVGRQRRAHQRHWR</sequence>
<evidence type="ECO:0000313" key="5">
    <source>
        <dbReference type="Proteomes" id="UP000249198"/>
    </source>
</evidence>
<evidence type="ECO:0000313" key="3">
    <source>
        <dbReference type="EMBL" id="SDX11426.1"/>
    </source>
</evidence>
<keyword evidence="1" id="KW-0472">Membrane</keyword>
<evidence type="ECO:0000313" key="2">
    <source>
        <dbReference type="EMBL" id="PZP24189.1"/>
    </source>
</evidence>
<dbReference type="RefSeq" id="WP_090227693.1">
    <property type="nucleotide sequence ID" value="NZ_FNNU01000003.1"/>
</dbReference>
<protein>
    <submittedName>
        <fullName evidence="2">DUF2937 domain-containing protein</fullName>
    </submittedName>
</protein>
<dbReference type="Proteomes" id="UP000243778">
    <property type="component" value="Unassembled WGS sequence"/>
</dbReference>
<gene>
    <name evidence="2" type="ORF">DI599_09230</name>
    <name evidence="3" type="ORF">SAMN05216287_2139</name>
</gene>
<dbReference type="OrthoDB" id="7021410at2"/>
<keyword evidence="1" id="KW-0812">Transmembrane</keyword>
<dbReference type="EMBL" id="FNNU01000003">
    <property type="protein sequence ID" value="SDX11426.1"/>
    <property type="molecule type" value="Genomic_DNA"/>
</dbReference>
<feature type="transmembrane region" description="Helical" evidence="1">
    <location>
        <begin position="135"/>
        <end position="162"/>
    </location>
</feature>
<organism evidence="2 5">
    <name type="scientific">Pseudomonas kuykendallii</name>
    <dbReference type="NCBI Taxonomy" id="1007099"/>
    <lineage>
        <taxon>Bacteria</taxon>
        <taxon>Pseudomonadati</taxon>
        <taxon>Pseudomonadota</taxon>
        <taxon>Gammaproteobacteria</taxon>
        <taxon>Pseudomonadales</taxon>
        <taxon>Pseudomonadaceae</taxon>
        <taxon>Pseudomonas</taxon>
    </lineage>
</organism>
<dbReference type="InterPro" id="IPR016917">
    <property type="entry name" value="UCP029393"/>
</dbReference>
<reference evidence="4" key="1">
    <citation type="submission" date="2016-10" db="EMBL/GenBank/DDBJ databases">
        <authorList>
            <person name="Varghese N."/>
            <person name="Submissions S."/>
        </authorList>
    </citation>
    <scope>NUCLEOTIDE SEQUENCE [LARGE SCALE GENOMIC DNA]</scope>
    <source>
        <strain evidence="4">NRRL B-59562</strain>
    </source>
</reference>
<evidence type="ECO:0000256" key="1">
    <source>
        <dbReference type="SAM" id="Phobius"/>
    </source>
</evidence>
<dbReference type="AlphaFoldDB" id="A0A2W5F3D9"/>
<reference evidence="3" key="2">
    <citation type="submission" date="2016-10" db="EMBL/GenBank/DDBJ databases">
        <authorList>
            <person name="de Groot N.N."/>
        </authorList>
    </citation>
    <scope>NUCLEOTIDE SEQUENCE [LARGE SCALE GENOMIC DNA]</scope>
    <source>
        <strain evidence="3">NRRL B-59562</strain>
    </source>
</reference>
<dbReference type="Pfam" id="PF11157">
    <property type="entry name" value="DUF2937"/>
    <property type="match status" value="1"/>
</dbReference>
<keyword evidence="4" id="KW-1185">Reference proteome</keyword>
<dbReference type="EMBL" id="QFOH01000010">
    <property type="protein sequence ID" value="PZP24189.1"/>
    <property type="molecule type" value="Genomic_DNA"/>
</dbReference>
<name>A0A2W5F3D9_9PSED</name>
<dbReference type="PIRSF" id="PIRSF029393">
    <property type="entry name" value="UCP029393"/>
    <property type="match status" value="1"/>
</dbReference>